<keyword evidence="1" id="KW-0732">Signal</keyword>
<accession>A0A6M3Q7P0</accession>
<evidence type="ECO:0000313" key="4">
    <source>
        <dbReference type="Proteomes" id="UP000000803"/>
    </source>
</evidence>
<dbReference type="AGR" id="FB:FBgn0286933"/>
<reference evidence="2 4" key="3">
    <citation type="journal article" date="2002" name="Genome Biol.">
        <title>Annotation of the Drosophila melanogaster euchromatic genome: a systematic review.</title>
        <authorList>
            <person name="Misra S."/>
            <person name="Crosby M.A."/>
            <person name="Mungall C.J."/>
            <person name="Matthews B.B."/>
            <person name="Campbell K.S."/>
            <person name="Hradecky P."/>
            <person name="Huang Y."/>
            <person name="Kaminker J.S."/>
            <person name="Millburn G.H."/>
            <person name="Prochnik S.E."/>
            <person name="Smith C.D."/>
            <person name="Tupy J.L."/>
            <person name="Whitfied E.J."/>
            <person name="Bayraktaroglu L."/>
            <person name="Berman B.P."/>
            <person name="Bettencourt B.R."/>
            <person name="Celniker S.E."/>
            <person name="de Grey A.D."/>
            <person name="Drysdale R.A."/>
            <person name="Harris N.L."/>
            <person name="Richter J."/>
            <person name="Russo S."/>
            <person name="Schroeder A.J."/>
            <person name="Shu S.Q."/>
            <person name="Stapleton M."/>
            <person name="Yamada C."/>
            <person name="Ashburner M."/>
            <person name="Gelbart W.M."/>
            <person name="Rubin G.M."/>
            <person name="Lewis S.E."/>
        </authorList>
    </citation>
    <scope>GENOME REANNOTATION</scope>
    <source>
        <strain evidence="4">Berkeley</strain>
    </source>
</reference>
<reference evidence="2 4" key="7">
    <citation type="journal article" date="2007" name="Science">
        <title>The Release 5.1 annotation of Drosophila melanogaster heterochromatin.</title>
        <authorList>
            <person name="Smith C.D."/>
            <person name="Shu S."/>
            <person name="Mungall C.J."/>
            <person name="Karpen G.H."/>
        </authorList>
    </citation>
    <scope>NUCLEOTIDE SEQUENCE [LARGE SCALE GENOMIC DNA]</scope>
    <source>
        <strain evidence="4">Berkeley</strain>
    </source>
</reference>
<dbReference type="FlyBase" id="FBgn0286933">
    <property type="gene designation" value="CG46430"/>
</dbReference>
<reference evidence="2 4" key="4">
    <citation type="journal article" date="2002" name="Genome Biol.">
        <title>The transposable elements of the Drosophila melanogaster euchromatin: a genomics perspective.</title>
        <authorList>
            <person name="Kaminker J.S."/>
            <person name="Bergman C.M."/>
            <person name="Kronmiller B."/>
            <person name="Carlson J."/>
            <person name="Svirskas R."/>
            <person name="Patel S."/>
            <person name="Frise E."/>
            <person name="Wheeler D.A."/>
            <person name="Lewis S.E."/>
            <person name="Rubin G.M."/>
            <person name="Ashburner M."/>
            <person name="Celniker S.E."/>
        </authorList>
    </citation>
    <scope>NUCLEOTIDE SEQUENCE [LARGE SCALE GENOMIC DNA]</scope>
    <source>
        <strain evidence="4">Berkeley</strain>
    </source>
</reference>
<dbReference type="VEuPathDB" id="VectorBase:FBgn0286933"/>
<proteinExistence type="predicted"/>
<reference evidence="2 4" key="10">
    <citation type="journal article" date="2015" name="G3 (Bethesda)">
        <title>Gene Model Annotations for Drosophila melanogaster: The Rule-Benders.</title>
        <authorList>
            <consortium name="FlyBase Consortium"/>
            <person name="Crosby M.A."/>
            <person name="Gramates L.S."/>
            <person name="Dos Santos G."/>
            <person name="Matthews B.B."/>
            <person name="St Pierre S.E."/>
            <person name="Zhou P."/>
            <person name="Schroeder A.J."/>
            <person name="Falls K."/>
            <person name="Emmert D.B."/>
            <person name="Russo S.M."/>
            <person name="Gelbart W.M."/>
            <person name="null"/>
        </authorList>
    </citation>
    <scope>NUCLEOTIDE SEQUENCE [LARGE SCALE GENOMIC DNA]</scope>
    <source>
        <strain evidence="4">Berkeley</strain>
    </source>
</reference>
<sequence>MLLVLVVLQFISFTYGSEKNNQTYSECEAMTAKDEPNFAIVFQCLVANYNLNATLLDIMIKMDQFQQILNQISNEQEYKQSPFKKIDDILEIPSDLSGKDCQYRRQIMQAIRRKLEWYNVMDDTESTLFDYDDAIKPEISESAPENAVSKIELRTDYKMVLKEIRCLLAKSIRNTEPTVDAIESN</sequence>
<reference evidence="2 4" key="5">
    <citation type="journal article" date="2002" name="Genome Biol.">
        <title>Heterochromatic sequences in a Drosophila whole-genome shotgun assembly.</title>
        <authorList>
            <person name="Hoskins R.A."/>
            <person name="Smith C.D."/>
            <person name="Carlson J.W."/>
            <person name="Carvalho A.B."/>
            <person name="Halpern A."/>
            <person name="Kaminker J.S."/>
            <person name="Kennedy C."/>
            <person name="Mungall C.J."/>
            <person name="Sullivan B.A."/>
            <person name="Sutton G.G."/>
            <person name="Yasuhara J.C."/>
            <person name="Wakimoto B.T."/>
            <person name="Myers E.W."/>
            <person name="Celniker S.E."/>
            <person name="Rubin G.M."/>
            <person name="Karpen G.H."/>
        </authorList>
    </citation>
    <scope>NUCLEOTIDE SEQUENCE [LARGE SCALE GENOMIC DNA]</scope>
    <source>
        <strain evidence="4">Berkeley</strain>
    </source>
</reference>
<reference evidence="2 4" key="2">
    <citation type="journal article" date="2002" name="Genome Biol.">
        <title>Finishing a whole-genome shotgun: release 3 of the Drosophila melanogaster euchromatic genome sequence.</title>
        <authorList>
            <person name="Celniker S.E."/>
            <person name="Wheeler D.A."/>
            <person name="Kronmiller B."/>
            <person name="Carlson J.W."/>
            <person name="Halpern A."/>
            <person name="Patel S."/>
            <person name="Adams M."/>
            <person name="Champe M."/>
            <person name="Dugan S.P."/>
            <person name="Frise E."/>
            <person name="Hodgson A."/>
            <person name="George R.A."/>
            <person name="Hoskins R.A."/>
            <person name="Laverty T."/>
            <person name="Muzny D.M."/>
            <person name="Nelson C.R."/>
            <person name="Pacleb J.M."/>
            <person name="Park S."/>
            <person name="Pfeiffer B.D."/>
            <person name="Richards S."/>
            <person name="Sodergren E.J."/>
            <person name="Svirskas R."/>
            <person name="Tabor P.E."/>
            <person name="Wan K."/>
            <person name="Stapleton M."/>
            <person name="Sutton G.G."/>
            <person name="Venter C."/>
            <person name="Weinstock G."/>
            <person name="Scherer S.E."/>
            <person name="Myers E.W."/>
            <person name="Gibbs R.A."/>
            <person name="Rubin G.M."/>
        </authorList>
    </citation>
    <scope>NUCLEOTIDE SEQUENCE [LARGE SCALE GENOMIC DNA]</scope>
    <source>
        <strain evidence="4">Berkeley</strain>
    </source>
</reference>
<dbReference type="AlphaFoldDB" id="A0A6M3Q7P0"/>
<dbReference type="OMA" id="RFSECAS"/>
<evidence type="ECO:0000313" key="3">
    <source>
        <dbReference type="FlyBase" id="FBgn0286933"/>
    </source>
</evidence>
<dbReference type="EMBL" id="AE014296">
    <property type="protein sequence ID" value="QJC18613.1"/>
    <property type="molecule type" value="Genomic_DNA"/>
</dbReference>
<dbReference type="SMR" id="A0A6M3Q7P0"/>
<reference evidence="2 4" key="11">
    <citation type="journal article" date="2015" name="Genome Res.">
        <title>The Release 6 reference sequence of the Drosophila melanogaster genome.</title>
        <authorList>
            <person name="Hoskins R.A."/>
            <person name="Carlson J.W."/>
            <person name="Wan K.H."/>
            <person name="Park S."/>
            <person name="Mendez I."/>
            <person name="Galle S.E."/>
            <person name="Booth B.W."/>
            <person name="Pfeiffer B.D."/>
            <person name="George R.A."/>
            <person name="Svirskas R."/>
            <person name="Krzywinski M."/>
            <person name="Schein J."/>
            <person name="Accardo M.C."/>
            <person name="Damia E."/>
            <person name="Messina G."/>
            <person name="Mendez-Lago M."/>
            <person name="de Pablos B."/>
            <person name="Demakova O.V."/>
            <person name="Andreyeva E.N."/>
            <person name="Boldyreva L.V."/>
            <person name="Marra M."/>
            <person name="Carvalho A.B."/>
            <person name="Dimitri P."/>
            <person name="Villasante A."/>
            <person name="Zhimulev I.F."/>
            <person name="Rubin G.M."/>
            <person name="Karpen G.H."/>
            <person name="Celniker S.E."/>
        </authorList>
    </citation>
    <scope>NUCLEOTIDE SEQUENCE [LARGE SCALE GENOMIC DNA]</scope>
    <source>
        <strain evidence="4">Berkeley</strain>
    </source>
</reference>
<reference evidence="2 4" key="1">
    <citation type="journal article" date="2000" name="Science">
        <title>The genome sequence of Drosophila melanogaster.</title>
        <authorList>
            <person name="Adams M.D."/>
            <person name="Celniker S.E."/>
            <person name="Holt R.A."/>
            <person name="Evans C.A."/>
            <person name="Gocayne J.D."/>
            <person name="Amanatides P.G."/>
            <person name="Scherer S.E."/>
            <person name="Li P.W."/>
            <person name="Hoskins R.A."/>
            <person name="Galle R.F."/>
            <person name="George R.A."/>
            <person name="Lewis S.E."/>
            <person name="Richards S."/>
            <person name="Ashburner M."/>
            <person name="Henderson S.N."/>
            <person name="Sutton G.G."/>
            <person name="Wortman J.R."/>
            <person name="Yandell M.D."/>
            <person name="Zhang Q."/>
            <person name="Chen L.X."/>
            <person name="Brandon R.C."/>
            <person name="Rogers Y.H."/>
            <person name="Blazej R.G."/>
            <person name="Champe M."/>
            <person name="Pfeiffer B.D."/>
            <person name="Wan K.H."/>
            <person name="Doyle C."/>
            <person name="Baxter E.G."/>
            <person name="Helt G."/>
            <person name="Nelson C.R."/>
            <person name="Gabor G.L."/>
            <person name="Abril J.F."/>
            <person name="Agbayani A."/>
            <person name="An H.J."/>
            <person name="Andrews-Pfannkoch C."/>
            <person name="Baldwin D."/>
            <person name="Ballew R.M."/>
            <person name="Basu A."/>
            <person name="Baxendale J."/>
            <person name="Bayraktaroglu L."/>
            <person name="Beasley E.M."/>
            <person name="Beeson K.Y."/>
            <person name="Benos P.V."/>
            <person name="Berman B.P."/>
            <person name="Bhandari D."/>
            <person name="Bolshakov S."/>
            <person name="Borkova D."/>
            <person name="Botchan M.R."/>
            <person name="Bouck J."/>
            <person name="Brokstein P."/>
            <person name="Brottier P."/>
            <person name="Burtis K.C."/>
            <person name="Busam D.A."/>
            <person name="Butler H."/>
            <person name="Cadieu E."/>
            <person name="Center A."/>
            <person name="Chandra I."/>
            <person name="Cherry J.M."/>
            <person name="Cawley S."/>
            <person name="Dahlke C."/>
            <person name="Davenport L.B."/>
            <person name="Davies P."/>
            <person name="de Pablos B."/>
            <person name="Delcher A."/>
            <person name="Deng Z."/>
            <person name="Mays A.D."/>
            <person name="Dew I."/>
            <person name="Dietz S.M."/>
            <person name="Dodson K."/>
            <person name="Doup L.E."/>
            <person name="Downes M."/>
            <person name="Dugan-Rocha S."/>
            <person name="Dunkov B.C."/>
            <person name="Dunn P."/>
            <person name="Durbin K.J."/>
            <person name="Evangelista C.C."/>
            <person name="Ferraz C."/>
            <person name="Ferriera S."/>
            <person name="Fleischmann W."/>
            <person name="Fosler C."/>
            <person name="Gabrielian A.E."/>
            <person name="Garg N.S."/>
            <person name="Gelbart W.M."/>
            <person name="Glasser K."/>
            <person name="Glodek A."/>
            <person name="Gong F."/>
            <person name="Gorrell J.H."/>
            <person name="Gu Z."/>
            <person name="Guan P."/>
            <person name="Harris M."/>
            <person name="Harris N.L."/>
            <person name="Harvey D."/>
            <person name="Heiman T.J."/>
            <person name="Hernandez J.R."/>
            <person name="Houck J."/>
            <person name="Hostin D."/>
            <person name="Houston K.A."/>
            <person name="Howland T.J."/>
            <person name="Wei M.H."/>
            <person name="Ibegwam C."/>
            <person name="Jalali M."/>
            <person name="Kalush F."/>
            <person name="Karpen G.H."/>
            <person name="Ke Z."/>
            <person name="Kennison J.A."/>
            <person name="Ketchum K.A."/>
            <person name="Kimmel B.E."/>
            <person name="Kodira C.D."/>
            <person name="Kraft C."/>
            <person name="Kravitz S."/>
            <person name="Kulp D."/>
            <person name="Lai Z."/>
            <person name="Lasko P."/>
            <person name="Lei Y."/>
            <person name="Levitsky A.A."/>
            <person name="Li J."/>
            <person name="Li Z."/>
            <person name="Liang Y."/>
            <person name="Lin X."/>
            <person name="Liu X."/>
            <person name="Mattei B."/>
            <person name="McIntosh T.C."/>
            <person name="McLeod M.P."/>
            <person name="McPherson D."/>
            <person name="Merkulov G."/>
            <person name="Milshina N.V."/>
            <person name="Mobarry C."/>
            <person name="Morris J."/>
            <person name="Moshrefi A."/>
            <person name="Mount S.M."/>
            <person name="Moy M."/>
            <person name="Murphy B."/>
            <person name="Murphy L."/>
            <person name="Muzny D.M."/>
            <person name="Nelson D.L."/>
            <person name="Nelson D.R."/>
            <person name="Nelson K.A."/>
            <person name="Nixon K."/>
            <person name="Nusskern D.R."/>
            <person name="Pacleb J.M."/>
            <person name="Palazzolo M."/>
            <person name="Pittman G.S."/>
            <person name="Pan S."/>
            <person name="Pollard J."/>
            <person name="Puri V."/>
            <person name="Reese M.G."/>
            <person name="Reinert K."/>
            <person name="Remington K."/>
            <person name="Saunders R.D."/>
            <person name="Scheeler F."/>
            <person name="Shen H."/>
            <person name="Shue B.C."/>
            <person name="Siden-Kiamos I."/>
            <person name="Simpson M."/>
            <person name="Skupski M.P."/>
            <person name="Smith T."/>
            <person name="Spier E."/>
            <person name="Spradling A.C."/>
            <person name="Stapleton M."/>
            <person name="Strong R."/>
            <person name="Sun E."/>
            <person name="Svirskas R."/>
            <person name="Tector C."/>
            <person name="Turner R."/>
            <person name="Venter E."/>
            <person name="Wang A.H."/>
            <person name="Wang X."/>
            <person name="Wang Z.Y."/>
            <person name="Wassarman D.A."/>
            <person name="Weinstock G.M."/>
            <person name="Weissenbach J."/>
            <person name="Williams S.M."/>
            <person name="WoodageT"/>
            <person name="Worley K.C."/>
            <person name="Wu D."/>
            <person name="Yang S."/>
            <person name="Yao Q.A."/>
            <person name="Ye J."/>
            <person name="Yeh R.F."/>
            <person name="Zaveri J.S."/>
            <person name="Zhan M."/>
            <person name="Zhang G."/>
            <person name="Zhao Q."/>
            <person name="Zheng L."/>
            <person name="Zheng X.H."/>
            <person name="Zhong F.N."/>
            <person name="Zhong W."/>
            <person name="Zhou X."/>
            <person name="Zhu S."/>
            <person name="Zhu X."/>
            <person name="Smith H.O."/>
            <person name="Gibbs R.A."/>
            <person name="Myers E.W."/>
            <person name="Rubin G.M."/>
            <person name="Venter J.C."/>
        </authorList>
    </citation>
    <scope>NUCLEOTIDE SEQUENCE [LARGE SCALE GENOMIC DNA]</scope>
    <source>
        <strain evidence="4">Berkeley</strain>
    </source>
</reference>
<organism evidence="2 4">
    <name type="scientific">Drosophila melanogaster</name>
    <name type="common">Fruit fly</name>
    <dbReference type="NCBI Taxonomy" id="7227"/>
    <lineage>
        <taxon>Eukaryota</taxon>
        <taxon>Metazoa</taxon>
        <taxon>Ecdysozoa</taxon>
        <taxon>Arthropoda</taxon>
        <taxon>Hexapoda</taxon>
        <taxon>Insecta</taxon>
        <taxon>Pterygota</taxon>
        <taxon>Neoptera</taxon>
        <taxon>Endopterygota</taxon>
        <taxon>Diptera</taxon>
        <taxon>Brachycera</taxon>
        <taxon>Muscomorpha</taxon>
        <taxon>Ephydroidea</taxon>
        <taxon>Drosophilidae</taxon>
        <taxon>Drosophila</taxon>
        <taxon>Sophophora</taxon>
    </lineage>
</organism>
<evidence type="ECO:0000313" key="2">
    <source>
        <dbReference type="EMBL" id="QJC18613.1"/>
    </source>
</evidence>
<dbReference type="InParanoid" id="A0A6M3Q7P0"/>
<reference evidence="2 4" key="8">
    <citation type="journal article" date="2007" name="Science">
        <title>Sequence finishing and mapping of Drosophila melanogaster heterochromatin.</title>
        <authorList>
            <person name="Hoskins R.A."/>
            <person name="Carlson J.W."/>
            <person name="Kennedy C."/>
            <person name="Acevedo D."/>
            <person name="Evans-Holm M."/>
            <person name="Frise E."/>
            <person name="Wan K.H."/>
            <person name="Park S."/>
            <person name="Mendez-Lago M."/>
            <person name="Rossi F."/>
            <person name="Villasante A."/>
            <person name="Dimitri P."/>
            <person name="Karpen G.H."/>
            <person name="Celniker S.E."/>
        </authorList>
    </citation>
    <scope>NUCLEOTIDE SEQUENCE [LARGE SCALE GENOMIC DNA]</scope>
    <source>
        <strain evidence="4">Berkeley</strain>
    </source>
</reference>
<dbReference type="Bgee" id="FBgn0286933">
    <property type="expression patterns" value="Expressed in male accessory gland secondary cell (Drosophila) in male reproductive gland and 3 other cell types or tissues"/>
</dbReference>
<dbReference type="OrthoDB" id="7847549at2759"/>
<feature type="chain" id="PRO_5026795290" evidence="1">
    <location>
        <begin position="17"/>
        <end position="185"/>
    </location>
</feature>
<reference evidence="2 4" key="6">
    <citation type="journal article" date="2005" name="PLoS Comput. Biol.">
        <title>Combined evidence annotation of transposable elements in genome sequences.</title>
        <authorList>
            <person name="Quesneville H."/>
            <person name="Bergman C.M."/>
            <person name="Andrieu O."/>
            <person name="Autard D."/>
            <person name="Nouaud D."/>
            <person name="Ashburner M."/>
            <person name="Anxolabehere D."/>
        </authorList>
    </citation>
    <scope>NUCLEOTIDE SEQUENCE [LARGE SCALE GENOMIC DNA]</scope>
    <source>
        <strain evidence="4">Berkeley</strain>
    </source>
</reference>
<reference evidence="2 4" key="9">
    <citation type="journal article" date="2015" name="G3 (Bethesda)">
        <title>Gene Model Annotations for Drosophila melanogaster: Impact of High-Throughput Data.</title>
        <authorList>
            <consortium name="FlyBase Consortium"/>
            <person name="Matthews B.B."/>
            <person name="Dos Santos G."/>
            <person name="Crosby M.A."/>
            <person name="Emmert D.B."/>
            <person name="St Pierre S.E."/>
            <person name="Gramates L.S."/>
            <person name="Zhou P."/>
            <person name="Schroeder A.J."/>
            <person name="Falls K."/>
            <person name="Strelets V."/>
            <person name="Russo S.M."/>
            <person name="Gelbart W.M."/>
            <person name="null"/>
        </authorList>
    </citation>
    <scope>NUCLEOTIDE SEQUENCE [LARGE SCALE GENOMIC DNA]</scope>
    <source>
        <strain evidence="4">Berkeley</strain>
    </source>
</reference>
<keyword evidence="4" id="KW-1185">Reference proteome</keyword>
<gene>
    <name evidence="2" type="primary">Dmel\CG46430</name>
    <name evidence="2 3" type="ORF">CG46430</name>
    <name evidence="2" type="ORF">Dmel_CG46430</name>
</gene>
<dbReference type="Proteomes" id="UP000000803">
    <property type="component" value="Chromosome 3L"/>
</dbReference>
<protein>
    <submittedName>
        <fullName evidence="2">Uncharacterized protein</fullName>
    </submittedName>
</protein>
<name>A0A6M3Q7P0_DROME</name>
<feature type="signal peptide" evidence="1">
    <location>
        <begin position="1"/>
        <end position="16"/>
    </location>
</feature>
<evidence type="ECO:0000256" key="1">
    <source>
        <dbReference type="SAM" id="SignalP"/>
    </source>
</evidence>